<dbReference type="PANTHER" id="PTHR45527">
    <property type="entry name" value="NONRIBOSOMAL PEPTIDE SYNTHETASE"/>
    <property type="match status" value="1"/>
</dbReference>
<dbReference type="PANTHER" id="PTHR45527:SF1">
    <property type="entry name" value="FATTY ACID SYNTHASE"/>
    <property type="match status" value="1"/>
</dbReference>
<sequence length="346" mass="37371">ILLQYYTGNDHVLFGVTLSGRNLSVSHIEHVVGPCINTVPCHAHLTQDTAVWALLDQLQQASVQAMPYEHCSLADIHKCTAVDPGQALFNTLMVYENYPEATPDAACPIAFQYESAEQNTEYPLTILAGANAGQLGMDFTYRTDIFPREYMQQVITHCERIVNSIVASASDTLVSQVDALSPAERHLLLTTFATNPHEHPVGYAHQYFLHQARHRPGATALRTTAHKYTYHQLSAMAHGLAAQLAQAAPTASDRIVAIVADNSVALVAGQLAVWLAGCAFVVVDPQYPLERKRFILSDAQCVAVLGHNADLADIPASLPTIALDTLDASTDQPAAFAPVTPAPSSL</sequence>
<feature type="domain" description="AMP-dependent synthetase/ligase" evidence="3">
    <location>
        <begin position="209"/>
        <end position="329"/>
    </location>
</feature>
<keyword evidence="1" id="KW-0596">Phosphopantetheine</keyword>
<evidence type="ECO:0000256" key="1">
    <source>
        <dbReference type="ARBA" id="ARBA00022450"/>
    </source>
</evidence>
<dbReference type="InterPro" id="IPR000873">
    <property type="entry name" value="AMP-dep_synth/lig_dom"/>
</dbReference>
<evidence type="ECO:0000313" key="5">
    <source>
        <dbReference type="EMBL" id="KAJ1968074.1"/>
    </source>
</evidence>
<evidence type="ECO:0000259" key="3">
    <source>
        <dbReference type="Pfam" id="PF00501"/>
    </source>
</evidence>
<protein>
    <recommendedName>
        <fullName evidence="7">AMP-dependent synthetase/ligase domain-containing protein</fullName>
    </recommendedName>
</protein>
<dbReference type="GO" id="GO:0003824">
    <property type="term" value="F:catalytic activity"/>
    <property type="evidence" value="ECO:0007669"/>
    <property type="project" value="InterPro"/>
</dbReference>
<feature type="domain" description="Condensation" evidence="4">
    <location>
        <begin position="1"/>
        <end position="188"/>
    </location>
</feature>
<dbReference type="SUPFAM" id="SSF52777">
    <property type="entry name" value="CoA-dependent acyltransferases"/>
    <property type="match status" value="1"/>
</dbReference>
<dbReference type="AlphaFoldDB" id="A0A9W8E914"/>
<dbReference type="GO" id="GO:0031177">
    <property type="term" value="F:phosphopantetheine binding"/>
    <property type="evidence" value="ECO:0007669"/>
    <property type="project" value="TreeGrafter"/>
</dbReference>
<dbReference type="InterPro" id="IPR042099">
    <property type="entry name" value="ANL_N_sf"/>
</dbReference>
<accession>A0A9W8E914</accession>
<proteinExistence type="predicted"/>
<dbReference type="EMBL" id="JANBQB010002203">
    <property type="protein sequence ID" value="KAJ1968074.1"/>
    <property type="molecule type" value="Genomic_DNA"/>
</dbReference>
<organism evidence="5 6">
    <name type="scientific">Dimargaris verticillata</name>
    <dbReference type="NCBI Taxonomy" id="2761393"/>
    <lineage>
        <taxon>Eukaryota</taxon>
        <taxon>Fungi</taxon>
        <taxon>Fungi incertae sedis</taxon>
        <taxon>Zoopagomycota</taxon>
        <taxon>Kickxellomycotina</taxon>
        <taxon>Dimargaritomycetes</taxon>
        <taxon>Dimargaritales</taxon>
        <taxon>Dimargaritaceae</taxon>
        <taxon>Dimargaris</taxon>
    </lineage>
</organism>
<dbReference type="OrthoDB" id="3791627at2759"/>
<comment type="caution">
    <text evidence="5">The sequence shown here is derived from an EMBL/GenBank/DDBJ whole genome shotgun (WGS) entry which is preliminary data.</text>
</comment>
<evidence type="ECO:0000313" key="6">
    <source>
        <dbReference type="Proteomes" id="UP001151582"/>
    </source>
</evidence>
<evidence type="ECO:0000256" key="2">
    <source>
        <dbReference type="ARBA" id="ARBA00022553"/>
    </source>
</evidence>
<name>A0A9W8E914_9FUNG</name>
<keyword evidence="2" id="KW-0597">Phosphoprotein</keyword>
<dbReference type="GO" id="GO:0043041">
    <property type="term" value="P:amino acid activation for nonribosomal peptide biosynthetic process"/>
    <property type="evidence" value="ECO:0007669"/>
    <property type="project" value="TreeGrafter"/>
</dbReference>
<dbReference type="Pfam" id="PF00668">
    <property type="entry name" value="Condensation"/>
    <property type="match status" value="1"/>
</dbReference>
<feature type="non-terminal residue" evidence="5">
    <location>
        <position position="346"/>
    </location>
</feature>
<gene>
    <name evidence="5" type="ORF">H4R34_006319</name>
</gene>
<dbReference type="SUPFAM" id="SSF56801">
    <property type="entry name" value="Acetyl-CoA synthetase-like"/>
    <property type="match status" value="1"/>
</dbReference>
<dbReference type="GO" id="GO:0005737">
    <property type="term" value="C:cytoplasm"/>
    <property type="evidence" value="ECO:0007669"/>
    <property type="project" value="TreeGrafter"/>
</dbReference>
<evidence type="ECO:0000259" key="4">
    <source>
        <dbReference type="Pfam" id="PF00668"/>
    </source>
</evidence>
<keyword evidence="6" id="KW-1185">Reference proteome</keyword>
<feature type="non-terminal residue" evidence="5">
    <location>
        <position position="1"/>
    </location>
</feature>
<dbReference type="Gene3D" id="3.30.559.30">
    <property type="entry name" value="Nonribosomal peptide synthetase, condensation domain"/>
    <property type="match status" value="1"/>
</dbReference>
<reference evidence="5" key="1">
    <citation type="submission" date="2022-07" db="EMBL/GenBank/DDBJ databases">
        <title>Phylogenomic reconstructions and comparative analyses of Kickxellomycotina fungi.</title>
        <authorList>
            <person name="Reynolds N.K."/>
            <person name="Stajich J.E."/>
            <person name="Barry K."/>
            <person name="Grigoriev I.V."/>
            <person name="Crous P."/>
            <person name="Smith M.E."/>
        </authorList>
    </citation>
    <scope>NUCLEOTIDE SEQUENCE</scope>
    <source>
        <strain evidence="5">RSA 567</strain>
    </source>
</reference>
<dbReference type="Pfam" id="PF00501">
    <property type="entry name" value="AMP-binding"/>
    <property type="match status" value="1"/>
</dbReference>
<evidence type="ECO:0008006" key="7">
    <source>
        <dbReference type="Google" id="ProtNLM"/>
    </source>
</evidence>
<dbReference type="GO" id="GO:0044550">
    <property type="term" value="P:secondary metabolite biosynthetic process"/>
    <property type="evidence" value="ECO:0007669"/>
    <property type="project" value="TreeGrafter"/>
</dbReference>
<dbReference type="InterPro" id="IPR001242">
    <property type="entry name" value="Condensation_dom"/>
</dbReference>
<dbReference type="Gene3D" id="3.40.50.12780">
    <property type="entry name" value="N-terminal domain of ligase-like"/>
    <property type="match status" value="1"/>
</dbReference>
<dbReference type="Proteomes" id="UP001151582">
    <property type="component" value="Unassembled WGS sequence"/>
</dbReference>